<feature type="non-terminal residue" evidence="7">
    <location>
        <position position="1"/>
    </location>
</feature>
<keyword evidence="3" id="KW-0698">rRNA processing</keyword>
<proteinExistence type="inferred from homology"/>
<dbReference type="InterPro" id="IPR011033">
    <property type="entry name" value="PRC_barrel-like_sf"/>
</dbReference>
<feature type="domain" description="Ribosome maturation factor RimM PRC barrel" evidence="6">
    <location>
        <begin position="117"/>
        <end position="184"/>
    </location>
</feature>
<keyword evidence="1" id="KW-0963">Cytoplasm</keyword>
<dbReference type="GO" id="GO:0005840">
    <property type="term" value="C:ribosome"/>
    <property type="evidence" value="ECO:0007669"/>
    <property type="project" value="InterPro"/>
</dbReference>
<keyword evidence="4" id="KW-0143">Chaperone</keyword>
<dbReference type="InterPro" id="IPR002676">
    <property type="entry name" value="RimM_N"/>
</dbReference>
<keyword evidence="2" id="KW-0690">Ribosome biogenesis</keyword>
<evidence type="ECO:0000259" key="6">
    <source>
        <dbReference type="Pfam" id="PF24986"/>
    </source>
</evidence>
<gene>
    <name evidence="7" type="ORF">MNBD_ACTINO01-549</name>
</gene>
<sequence length="186" mass="20705">GRRRLPRLTRCHTVTESGQQRIPVGYVRRAHGIHGDVVVRGLVADAAERFTVDRDLMSDAASTTTLRIVSQRMNGVDFLLHFEGVDSREDAEALVGTQFLIERDQRRDLDSDEWWVEDLVGCDVVDLDGQAIGRVSDVAVGAAQDRLVLETLDGRRCEIPFVGQLVPAVDMDSRRITVDLPEGLIE</sequence>
<dbReference type="InterPro" id="IPR036976">
    <property type="entry name" value="RimM_N_sf"/>
</dbReference>
<evidence type="ECO:0000313" key="7">
    <source>
        <dbReference type="EMBL" id="VAV93917.1"/>
    </source>
</evidence>
<dbReference type="Pfam" id="PF24986">
    <property type="entry name" value="PRC_RimM"/>
    <property type="match status" value="1"/>
</dbReference>
<name>A0A3B0RPA2_9ZZZZ</name>
<dbReference type="AlphaFoldDB" id="A0A3B0RPA2"/>
<accession>A0A3B0RPA2</accession>
<evidence type="ECO:0000256" key="1">
    <source>
        <dbReference type="ARBA" id="ARBA00022490"/>
    </source>
</evidence>
<evidence type="ECO:0000256" key="4">
    <source>
        <dbReference type="ARBA" id="ARBA00023186"/>
    </source>
</evidence>
<evidence type="ECO:0000259" key="5">
    <source>
        <dbReference type="Pfam" id="PF01782"/>
    </source>
</evidence>
<feature type="domain" description="RimM N-terminal" evidence="5">
    <location>
        <begin position="24"/>
        <end position="105"/>
    </location>
</feature>
<organism evidence="7">
    <name type="scientific">hydrothermal vent metagenome</name>
    <dbReference type="NCBI Taxonomy" id="652676"/>
    <lineage>
        <taxon>unclassified sequences</taxon>
        <taxon>metagenomes</taxon>
        <taxon>ecological metagenomes</taxon>
    </lineage>
</organism>
<dbReference type="Gene3D" id="2.30.30.240">
    <property type="entry name" value="PRC-barrel domain"/>
    <property type="match status" value="1"/>
</dbReference>
<dbReference type="InterPro" id="IPR056792">
    <property type="entry name" value="PRC_RimM"/>
</dbReference>
<reference evidence="7" key="1">
    <citation type="submission" date="2018-06" db="EMBL/GenBank/DDBJ databases">
        <authorList>
            <person name="Zhirakovskaya E."/>
        </authorList>
    </citation>
    <scope>NUCLEOTIDE SEQUENCE</scope>
</reference>
<dbReference type="SUPFAM" id="SSF50447">
    <property type="entry name" value="Translation proteins"/>
    <property type="match status" value="1"/>
</dbReference>
<dbReference type="GO" id="GO:0043022">
    <property type="term" value="F:ribosome binding"/>
    <property type="evidence" value="ECO:0007669"/>
    <property type="project" value="InterPro"/>
</dbReference>
<protein>
    <submittedName>
        <fullName evidence="7">16S rRNA processing protein RimM</fullName>
    </submittedName>
</protein>
<dbReference type="InterPro" id="IPR009000">
    <property type="entry name" value="Transl_B-barrel_sf"/>
</dbReference>
<dbReference type="Pfam" id="PF01782">
    <property type="entry name" value="RimM"/>
    <property type="match status" value="1"/>
</dbReference>
<dbReference type="PANTHER" id="PTHR33692">
    <property type="entry name" value="RIBOSOME MATURATION FACTOR RIMM"/>
    <property type="match status" value="1"/>
</dbReference>
<dbReference type="NCBIfam" id="TIGR02273">
    <property type="entry name" value="16S_RimM"/>
    <property type="match status" value="1"/>
</dbReference>
<dbReference type="SUPFAM" id="SSF50346">
    <property type="entry name" value="PRC-barrel domain"/>
    <property type="match status" value="1"/>
</dbReference>
<dbReference type="PANTHER" id="PTHR33692:SF1">
    <property type="entry name" value="RIBOSOME MATURATION FACTOR RIMM"/>
    <property type="match status" value="1"/>
</dbReference>
<dbReference type="Gene3D" id="2.40.30.60">
    <property type="entry name" value="RimM"/>
    <property type="match status" value="1"/>
</dbReference>
<dbReference type="InterPro" id="IPR011961">
    <property type="entry name" value="RimM"/>
</dbReference>
<dbReference type="HAMAP" id="MF_00014">
    <property type="entry name" value="Ribosome_mat_RimM"/>
    <property type="match status" value="1"/>
</dbReference>
<dbReference type="EMBL" id="UOEI01000110">
    <property type="protein sequence ID" value="VAV93917.1"/>
    <property type="molecule type" value="Genomic_DNA"/>
</dbReference>
<dbReference type="GO" id="GO:0006364">
    <property type="term" value="P:rRNA processing"/>
    <property type="evidence" value="ECO:0007669"/>
    <property type="project" value="UniProtKB-KW"/>
</dbReference>
<evidence type="ECO:0000256" key="2">
    <source>
        <dbReference type="ARBA" id="ARBA00022517"/>
    </source>
</evidence>
<evidence type="ECO:0000256" key="3">
    <source>
        <dbReference type="ARBA" id="ARBA00022552"/>
    </source>
</evidence>